<dbReference type="CDD" id="cd00063">
    <property type="entry name" value="FN3"/>
    <property type="match status" value="1"/>
</dbReference>
<keyword evidence="4" id="KW-1185">Reference proteome</keyword>
<reference evidence="3 4" key="1">
    <citation type="submission" date="2019-04" db="EMBL/GenBank/DDBJ databases">
        <authorList>
            <person name="Van Vliet M D."/>
        </authorList>
    </citation>
    <scope>NUCLEOTIDE SEQUENCE [LARGE SCALE GENOMIC DNA]</scope>
    <source>
        <strain evidence="3 4">F1</strain>
    </source>
</reference>
<dbReference type="AlphaFoldDB" id="A0A6C2UA20"/>
<dbReference type="PROSITE" id="PS50853">
    <property type="entry name" value="FN3"/>
    <property type="match status" value="1"/>
</dbReference>
<dbReference type="Pfam" id="PF17957">
    <property type="entry name" value="Big_7"/>
    <property type="match status" value="1"/>
</dbReference>
<dbReference type="Gene3D" id="2.60.40.10">
    <property type="entry name" value="Immunoglobulins"/>
    <property type="match status" value="2"/>
</dbReference>
<dbReference type="SUPFAM" id="SSF52266">
    <property type="entry name" value="SGNH hydrolase"/>
    <property type="match status" value="1"/>
</dbReference>
<evidence type="ECO:0000313" key="3">
    <source>
        <dbReference type="EMBL" id="VGO16234.1"/>
    </source>
</evidence>
<evidence type="ECO:0000256" key="1">
    <source>
        <dbReference type="SAM" id="SignalP"/>
    </source>
</evidence>
<evidence type="ECO:0000313" key="4">
    <source>
        <dbReference type="Proteomes" id="UP000366872"/>
    </source>
</evidence>
<dbReference type="RefSeq" id="WP_136081772.1">
    <property type="nucleotide sequence ID" value="NZ_CAAHFG010000003.1"/>
</dbReference>
<dbReference type="Proteomes" id="UP000366872">
    <property type="component" value="Unassembled WGS sequence"/>
</dbReference>
<dbReference type="Pfam" id="PF00041">
    <property type="entry name" value="fn3"/>
    <property type="match status" value="1"/>
</dbReference>
<dbReference type="EMBL" id="CAAHFG010000003">
    <property type="protein sequence ID" value="VGO16234.1"/>
    <property type="molecule type" value="Genomic_DNA"/>
</dbReference>
<name>A0A6C2UA20_PONDE</name>
<protein>
    <submittedName>
        <fullName evidence="3">Chitodextrinase</fullName>
    </submittedName>
</protein>
<dbReference type="SMART" id="SM00060">
    <property type="entry name" value="FN3"/>
    <property type="match status" value="1"/>
</dbReference>
<dbReference type="InterPro" id="IPR038081">
    <property type="entry name" value="CalX-like_sf"/>
</dbReference>
<sequence>MRYNGITKCMLLTGCFVVASAQASIYFANWVGTGSTPGASSVQLSADGLTPTGNSYTWTIDHITDINEQFNISLTEADDRISRARLDLRNQGLLNGQGYLFNDVSGGNVWLTGSGTFLATQTSSTSPTMASSGDITDGAPAAPAGNRWTVNDGTGPEEINWILSGRESGAAFGDAGLLAWGFLWGDNDADGNISLNDTISLKYVLGADFFSELDTAEKLNAAIGISTPPIQPTVSLTSPADGAWVVPPADFTLAADVADADGTITQVEFFEGLNSLGVDTSSPYSVSWSGVPAGSYSLTAVATDNDSQSTISATVSVTVSVSIPSTSVTITAEDPTALERGVYPGTFRISRTGSIAADLTVNLTYSGNATSWDDYEPLPDTVTIPAGSTFVDLDVDPVNDPVDELDKSEDVIATVAGGAGYTVGSPATATVEITDDETFGITGPLITDVVIDSGTAVTLHWMDNHEDEELFTILYNGSSVSGIPADITSYQITGLTPGTKYTFTIKAEKDGGATESWTINGIGVWLMDGPGPAPSYRTFEQFRRFRGLDDSNRIVGGFSDNPDGDDKSNGWEYLFGSDPLEADNAGFGIEAAANNVQVSWPEHSDIADASLTLIESATLDAPLPSWAESPLASTYTNGTRTALDTRGDEVRFFALEASIHAPITPSTTLTAWGDSLTGNPGTWIEKLGEAPYNRTIQNNSIGGETSPHIRNRMIGLDVTSPFPAFDANTLVAGTPVRIVADRTRVPRIMEDSNQATGYSLTIANVSKVEFFNFGQKIGESTNPLQTSVTSGIALDPTRFIASGHPFSDGDLVHFTDENLPAPLDRYRPYIVRDADSGGFSLAAEDLVYEITAATDEFTSPSGYPAHSFVNGDVIRFTPAAAPIGFDGDPNIAYYVVNAEGDSFQLALTPGGTALTTHYNRTVRVQPMNGSVAALPAISLTEDFSGATAVTGPFVLNWAHPGGQTALSLRSYTDHDETTTLFFMGANNSRDATVILYHVREAVEHLKSMNSRFLVLTLPSSSAQIDGSGNQHVYSFAPQIVYNYWLRQTYPNHFVDARHALMRAYDPDDPDDVYYRDRDVVPDTMRSDPIHFNDAGQSVVAEAVWEKLQERGW</sequence>
<dbReference type="InterPro" id="IPR013783">
    <property type="entry name" value="Ig-like_fold"/>
</dbReference>
<organism evidence="3 4">
    <name type="scientific">Pontiella desulfatans</name>
    <dbReference type="NCBI Taxonomy" id="2750659"/>
    <lineage>
        <taxon>Bacteria</taxon>
        <taxon>Pseudomonadati</taxon>
        <taxon>Kiritimatiellota</taxon>
        <taxon>Kiritimatiellia</taxon>
        <taxon>Kiritimatiellales</taxon>
        <taxon>Pontiellaceae</taxon>
        <taxon>Pontiella</taxon>
    </lineage>
</organism>
<dbReference type="InterPro" id="IPR036514">
    <property type="entry name" value="SGNH_hydro_sf"/>
</dbReference>
<dbReference type="Gene3D" id="3.40.50.1110">
    <property type="entry name" value="SGNH hydrolase"/>
    <property type="match status" value="1"/>
</dbReference>
<feature type="signal peptide" evidence="1">
    <location>
        <begin position="1"/>
        <end position="23"/>
    </location>
</feature>
<accession>A0A6C2UA20</accession>
<feature type="domain" description="Fibronectin type-III" evidence="2">
    <location>
        <begin position="443"/>
        <end position="529"/>
    </location>
</feature>
<feature type="chain" id="PRO_5025599344" evidence="1">
    <location>
        <begin position="24"/>
        <end position="1112"/>
    </location>
</feature>
<dbReference type="InterPro" id="IPR036116">
    <property type="entry name" value="FN3_sf"/>
</dbReference>
<dbReference type="SUPFAM" id="SSF141072">
    <property type="entry name" value="CalX-like"/>
    <property type="match status" value="1"/>
</dbReference>
<gene>
    <name evidence="3" type="primary">endo I</name>
    <name evidence="3" type="ORF">PDESU_04825</name>
</gene>
<keyword evidence="1" id="KW-0732">Signal</keyword>
<dbReference type="InterPro" id="IPR003961">
    <property type="entry name" value="FN3_dom"/>
</dbReference>
<proteinExistence type="predicted"/>
<dbReference type="SUPFAM" id="SSF49265">
    <property type="entry name" value="Fibronectin type III"/>
    <property type="match status" value="1"/>
</dbReference>
<dbReference type="Gene3D" id="2.60.40.2030">
    <property type="match status" value="1"/>
</dbReference>
<evidence type="ECO:0000259" key="2">
    <source>
        <dbReference type="PROSITE" id="PS50853"/>
    </source>
</evidence>
<dbReference type="GO" id="GO:0016788">
    <property type="term" value="F:hydrolase activity, acting on ester bonds"/>
    <property type="evidence" value="ECO:0007669"/>
    <property type="project" value="UniProtKB-ARBA"/>
</dbReference>